<dbReference type="Gene3D" id="3.40.50.300">
    <property type="entry name" value="P-loop containing nucleotide triphosphate hydrolases"/>
    <property type="match status" value="2"/>
</dbReference>
<feature type="transmembrane region" description="Helical" evidence="11">
    <location>
        <begin position="509"/>
        <end position="528"/>
    </location>
</feature>
<proteinExistence type="inferred from homology"/>
<keyword evidence="4" id="KW-1003">Cell membrane</keyword>
<dbReference type="InterPro" id="IPR043926">
    <property type="entry name" value="ABCG_dom"/>
</dbReference>
<dbReference type="VEuPathDB" id="FungiDB:EYZ11_001384"/>
<evidence type="ECO:0000256" key="8">
    <source>
        <dbReference type="ARBA" id="ARBA00022989"/>
    </source>
</evidence>
<feature type="transmembrane region" description="Helical" evidence="11">
    <location>
        <begin position="649"/>
        <end position="669"/>
    </location>
</feature>
<dbReference type="SMART" id="SM00382">
    <property type="entry name" value="AAA"/>
    <property type="match status" value="2"/>
</dbReference>
<evidence type="ECO:0000256" key="1">
    <source>
        <dbReference type="ARBA" id="ARBA00004651"/>
    </source>
</evidence>
<dbReference type="InterPro" id="IPR029481">
    <property type="entry name" value="ABC_trans_N"/>
</dbReference>
<feature type="transmembrane region" description="Helical" evidence="11">
    <location>
        <begin position="540"/>
        <end position="561"/>
    </location>
</feature>
<dbReference type="Pfam" id="PF14510">
    <property type="entry name" value="ABC_trans_N"/>
    <property type="match status" value="1"/>
</dbReference>
<dbReference type="FunFam" id="3.40.50.300:FF:000054">
    <property type="entry name" value="ABC multidrug transporter atrF"/>
    <property type="match status" value="1"/>
</dbReference>
<dbReference type="InterPro" id="IPR013525">
    <property type="entry name" value="ABC2_TM"/>
</dbReference>
<dbReference type="FunFam" id="3.40.50.300:FF:002416">
    <property type="entry name" value="ABC multidrug transporter (Eurofung)"/>
    <property type="match status" value="1"/>
</dbReference>
<evidence type="ECO:0000256" key="10">
    <source>
        <dbReference type="SAM" id="MobiDB-lite"/>
    </source>
</evidence>
<accession>A0A5M9MBD8</accession>
<dbReference type="VEuPathDB" id="FungiDB:EYZ11_001388"/>
<evidence type="ECO:0000256" key="6">
    <source>
        <dbReference type="ARBA" id="ARBA00022741"/>
    </source>
</evidence>
<dbReference type="CDD" id="cd03232">
    <property type="entry name" value="ABCG_PDR_domain2"/>
    <property type="match status" value="1"/>
</dbReference>
<dbReference type="InterPro" id="IPR034001">
    <property type="entry name" value="ABCG_PDR_1"/>
</dbReference>
<dbReference type="GeneID" id="54331279"/>
<evidence type="ECO:0000259" key="12">
    <source>
        <dbReference type="PROSITE" id="PS50893"/>
    </source>
</evidence>
<dbReference type="GO" id="GO:0016887">
    <property type="term" value="F:ATP hydrolysis activity"/>
    <property type="evidence" value="ECO:0007669"/>
    <property type="project" value="InterPro"/>
</dbReference>
<evidence type="ECO:0000313" key="14">
    <source>
        <dbReference type="Proteomes" id="UP000324241"/>
    </source>
</evidence>
<feature type="transmembrane region" description="Helical" evidence="11">
    <location>
        <begin position="758"/>
        <end position="779"/>
    </location>
</feature>
<dbReference type="Pfam" id="PF00005">
    <property type="entry name" value="ABC_tran"/>
    <property type="match status" value="2"/>
</dbReference>
<dbReference type="Pfam" id="PF06422">
    <property type="entry name" value="PDR_CDR"/>
    <property type="match status" value="1"/>
</dbReference>
<keyword evidence="9 11" id="KW-0472">Membrane</keyword>
<feature type="compositionally biased region" description="Polar residues" evidence="10">
    <location>
        <begin position="40"/>
        <end position="53"/>
    </location>
</feature>
<dbReference type="InterPro" id="IPR027417">
    <property type="entry name" value="P-loop_NTPase"/>
</dbReference>
<keyword evidence="5 11" id="KW-0812">Transmembrane</keyword>
<dbReference type="PROSITE" id="PS50893">
    <property type="entry name" value="ABC_TRANSPORTER_2"/>
    <property type="match status" value="2"/>
</dbReference>
<feature type="compositionally biased region" description="Basic and acidic residues" evidence="10">
    <location>
        <begin position="14"/>
        <end position="25"/>
    </location>
</feature>
<dbReference type="InterPro" id="IPR003593">
    <property type="entry name" value="AAA+_ATPase"/>
</dbReference>
<feature type="transmembrane region" description="Helical" evidence="11">
    <location>
        <begin position="1189"/>
        <end position="1211"/>
    </location>
</feature>
<dbReference type="EMBL" id="QUQM01000006">
    <property type="protein sequence ID" value="KAA8644375.1"/>
    <property type="molecule type" value="Genomic_DNA"/>
</dbReference>
<dbReference type="OrthoDB" id="245989at2759"/>
<feature type="domain" description="ABC transporter" evidence="12">
    <location>
        <begin position="842"/>
        <end position="1091"/>
    </location>
</feature>
<dbReference type="InterPro" id="IPR017871">
    <property type="entry name" value="ABC_transporter-like_CS"/>
</dbReference>
<dbReference type="PANTHER" id="PTHR19241">
    <property type="entry name" value="ATP-BINDING CASSETTE TRANSPORTER"/>
    <property type="match status" value="1"/>
</dbReference>
<evidence type="ECO:0000256" key="2">
    <source>
        <dbReference type="ARBA" id="ARBA00006012"/>
    </source>
</evidence>
<dbReference type="Pfam" id="PF01061">
    <property type="entry name" value="ABC2_membrane"/>
    <property type="match status" value="2"/>
</dbReference>
<gene>
    <name evidence="13" type="ORF">ATNIH1004_008577</name>
</gene>
<dbReference type="InterPro" id="IPR034003">
    <property type="entry name" value="ABCG_PDR_2"/>
</dbReference>
<dbReference type="InterPro" id="IPR003439">
    <property type="entry name" value="ABC_transporter-like_ATP-bd"/>
</dbReference>
<dbReference type="PROSITE" id="PS00211">
    <property type="entry name" value="ABC_TRANSPORTER_1"/>
    <property type="match status" value="1"/>
</dbReference>
<organism evidence="13 14">
    <name type="scientific">Aspergillus tanneri</name>
    <dbReference type="NCBI Taxonomy" id="1220188"/>
    <lineage>
        <taxon>Eukaryota</taxon>
        <taxon>Fungi</taxon>
        <taxon>Dikarya</taxon>
        <taxon>Ascomycota</taxon>
        <taxon>Pezizomycotina</taxon>
        <taxon>Eurotiomycetes</taxon>
        <taxon>Eurotiomycetidae</taxon>
        <taxon>Eurotiales</taxon>
        <taxon>Aspergillaceae</taxon>
        <taxon>Aspergillus</taxon>
        <taxon>Aspergillus subgen. Circumdati</taxon>
    </lineage>
</organism>
<evidence type="ECO:0000256" key="11">
    <source>
        <dbReference type="SAM" id="Phobius"/>
    </source>
</evidence>
<evidence type="ECO:0000256" key="9">
    <source>
        <dbReference type="ARBA" id="ARBA00023136"/>
    </source>
</evidence>
<feature type="domain" description="ABC transporter" evidence="12">
    <location>
        <begin position="155"/>
        <end position="406"/>
    </location>
</feature>
<dbReference type="Pfam" id="PF19055">
    <property type="entry name" value="ABC2_membrane_7"/>
    <property type="match status" value="2"/>
</dbReference>
<dbReference type="GO" id="GO:0005886">
    <property type="term" value="C:plasma membrane"/>
    <property type="evidence" value="ECO:0007669"/>
    <property type="project" value="UniProtKB-SubCell"/>
</dbReference>
<keyword evidence="3" id="KW-0813">Transport</keyword>
<feature type="transmembrane region" description="Helical" evidence="11">
    <location>
        <begin position="1325"/>
        <end position="1349"/>
    </location>
</feature>
<name>A0A5M9MBD8_9EURO</name>
<comment type="subcellular location">
    <subcellularLocation>
        <location evidence="1">Cell membrane</location>
        <topology evidence="1">Multi-pass membrane protein</topology>
    </subcellularLocation>
</comment>
<feature type="compositionally biased region" description="Low complexity" evidence="10">
    <location>
        <begin position="26"/>
        <end position="39"/>
    </location>
</feature>
<feature type="transmembrane region" description="Helical" evidence="11">
    <location>
        <begin position="582"/>
        <end position="607"/>
    </location>
</feature>
<evidence type="ECO:0000256" key="4">
    <source>
        <dbReference type="ARBA" id="ARBA00022475"/>
    </source>
</evidence>
<keyword evidence="6" id="KW-0547">Nucleotide-binding</keyword>
<feature type="transmembrane region" description="Helical" evidence="11">
    <location>
        <begin position="619"/>
        <end position="637"/>
    </location>
</feature>
<sequence>MEPRPFNSYYGAKHSRETITDHDAKSNLSSNTHSDSTSSIGHPTNHNKSSNASEKPVLGKRPLLGRQLTENDIARALSQRRSPSSAHGAPDEDVAQVVKLVSRMFGRDRKANSDEEKTRHQGVVWKNLTVRGIGLGAAIQTTSSDVLFTIPRMIRQLLNFHRSKPTLRTIIDDFSGCVRPGEMILVLGRPGSGCSTFLKVIGNQRSGYRSIEGEVSYGGADFKTMADKYRSEVLYNPEDDLHYPTLTVKDTLMFALKTRTPDKALRLPGESRKEYQETFLSTIAKLFWIEHTLGTKVGNELIHGISGGEKKRVSIGEALVTKASTQCWDNSTRGLDANTALEYVQSLRSLTDMANSSTLVALYQASENLYNLFDKVILIEEGRCAYFGRADKARSYFEHLGFKCPPRWTTPDFLTSVSDPHARRVREGWENRIPRTAEEFQNVYRNSDIHKEALADIDDFEKVVESQWEDREAARKDIPKKNYTVSFYKQVMILTHRQFLIMYGDKQSLIGKWVMITFQALMIGSLFYDLPQTSAGVFTRGGVLFFVLLFNSLLALAELTGQFQNRPVLLKHKSFSFYRPSAFAVAEVVVDVPLIFIQVAIFELVVYFMANLSRTPSQFFISFLITFALTMNMYSFFRMIGSLSASLDVATRVTGVTVQALVVYTGYLIPPWKMHPWLKWLIWINPVQYAFAGLMANEFHDLDFQCQPPDIVPDGPGASPGYQTCSIQGSSSDRLVVQGSNYIKTAFAYTRSHLWRDFGIIVAWLVLYIALTMIGTEFLKPNKGGSAVTIFKRGEAPAGVEKAVKQKELPDDVETGKKEKGPNCHLEGTNLDDSQNIVEGIARSTSIFTWKHVNYTIPYKGGQKQLLQDVQGYVKPGRFTALMGASGAGKTTLLNTLAQRINFGVVTGSFLVDGKPLPKSFQRATGFAEQMDIHEPTATVRESLQFSALLRQPREVPVQEKYDYCEKIIDLLEMRPIAGATVGSWGVGLNQEQRKRLTIAVELASKPQLLLFLDEPTSGLDSLAAFNIVRLLRRLADTGQAILCTIHQPSAVLFEYFDDLLLLQSGGQVVYNGELGHDSSKMIKYFEQNGAKTCPPHANPAEYMLEVIGGGNPDYKGQDWAEVWARSPQAKARSEEIDQLIESRRGKEESESKDDTREYAMPIWAQILAVTKRSFTAYWRTPEYSTGKFVLHIFTGLFNTFTFWHLGHSYIDMQSRLFSIFMMLTIAPPLIQQLQPQYLHFRNLYESRESSSKIYSWTAFVISAILPELPYSVVAGSIYFNCWYWGVWFPRDSFTSGYVWMLLILFEMYYIGFGQLIAAISPNEVFASLLVPCFFAFVVAFCGVVVPYTNMIHFWRSWMYRASPFTYLVEGLLGVVTHDVPVRCLTKEESTFTPPPGSNCQDYAGMFAQQAGGYVRDIENGLCAYCRASDGDKFVARLNMFYAHQWRDYGIFWAYVVFNFAAVYFCSWLYLHGVGNMKRWVSAKRARKVTGK</sequence>
<feature type="transmembrane region" description="Helical" evidence="11">
    <location>
        <begin position="1217"/>
        <end position="1234"/>
    </location>
</feature>
<dbReference type="GO" id="GO:0140359">
    <property type="term" value="F:ABC-type transporter activity"/>
    <property type="evidence" value="ECO:0007669"/>
    <property type="project" value="InterPro"/>
</dbReference>
<evidence type="ECO:0000256" key="7">
    <source>
        <dbReference type="ARBA" id="ARBA00022840"/>
    </source>
</evidence>
<protein>
    <recommendedName>
        <fullName evidence="12">ABC transporter domain-containing protein</fullName>
    </recommendedName>
</protein>
<keyword evidence="7" id="KW-0067">ATP-binding</keyword>
<feature type="transmembrane region" description="Helical" evidence="11">
    <location>
        <begin position="1298"/>
        <end position="1318"/>
    </location>
</feature>
<evidence type="ECO:0000256" key="3">
    <source>
        <dbReference type="ARBA" id="ARBA00022448"/>
    </source>
</evidence>
<dbReference type="GO" id="GO:0005524">
    <property type="term" value="F:ATP binding"/>
    <property type="evidence" value="ECO:0007669"/>
    <property type="project" value="UniProtKB-KW"/>
</dbReference>
<dbReference type="InterPro" id="IPR010929">
    <property type="entry name" value="PDR_CDR_ABC"/>
</dbReference>
<comment type="caution">
    <text evidence="13">The sequence shown here is derived from an EMBL/GenBank/DDBJ whole genome shotgun (WGS) entry which is preliminary data.</text>
</comment>
<reference evidence="13 14" key="1">
    <citation type="submission" date="2019-08" db="EMBL/GenBank/DDBJ databases">
        <title>The genome sequence of a newly discovered highly antifungal drug resistant Aspergillus species, Aspergillus tanneri NIH 1004.</title>
        <authorList>
            <person name="Mounaud S."/>
            <person name="Singh I."/>
            <person name="Joardar V."/>
            <person name="Pakala S."/>
            <person name="Pakala S."/>
            <person name="Venepally P."/>
            <person name="Chung J.K."/>
            <person name="Losada L."/>
            <person name="Nierman W.C."/>
        </authorList>
    </citation>
    <scope>NUCLEOTIDE SEQUENCE [LARGE SCALE GENOMIC DNA]</scope>
    <source>
        <strain evidence="13 14">NIH1004</strain>
    </source>
</reference>
<feature type="transmembrane region" description="Helical" evidence="11">
    <location>
        <begin position="1450"/>
        <end position="1471"/>
    </location>
</feature>
<dbReference type="SUPFAM" id="SSF52540">
    <property type="entry name" value="P-loop containing nucleoside triphosphate hydrolases"/>
    <property type="match status" value="2"/>
</dbReference>
<feature type="transmembrane region" description="Helical" evidence="11">
    <location>
        <begin position="1254"/>
        <end position="1278"/>
    </location>
</feature>
<evidence type="ECO:0000256" key="5">
    <source>
        <dbReference type="ARBA" id="ARBA00022692"/>
    </source>
</evidence>
<evidence type="ECO:0000313" key="13">
    <source>
        <dbReference type="EMBL" id="KAA8644375.1"/>
    </source>
</evidence>
<dbReference type="RefSeq" id="XP_033423736.1">
    <property type="nucleotide sequence ID" value="XM_033573184.1"/>
</dbReference>
<comment type="similarity">
    <text evidence="2">Belongs to the ABC transporter superfamily. ABCG family. PDR (TC 3.A.1.205) subfamily.</text>
</comment>
<dbReference type="CDD" id="cd03233">
    <property type="entry name" value="ABCG_PDR_domain1"/>
    <property type="match status" value="1"/>
</dbReference>
<keyword evidence="8 11" id="KW-1133">Transmembrane helix</keyword>
<feature type="region of interest" description="Disordered" evidence="10">
    <location>
        <begin position="1"/>
        <end position="66"/>
    </location>
</feature>
<dbReference type="Proteomes" id="UP000324241">
    <property type="component" value="Unassembled WGS sequence"/>
</dbReference>